<dbReference type="PROSITE" id="PS50051">
    <property type="entry name" value="MCM_2"/>
    <property type="match status" value="1"/>
</dbReference>
<dbReference type="SMART" id="SM00350">
    <property type="entry name" value="MCM"/>
    <property type="match status" value="1"/>
</dbReference>
<dbReference type="SMART" id="SM00382">
    <property type="entry name" value="AAA"/>
    <property type="match status" value="1"/>
</dbReference>
<dbReference type="GO" id="GO:0042555">
    <property type="term" value="C:MCM complex"/>
    <property type="evidence" value="ECO:0007669"/>
    <property type="project" value="TreeGrafter"/>
</dbReference>
<accession>A0AAW2H870</accession>
<keyword evidence="3 4" id="KW-0238">DNA-binding</keyword>
<dbReference type="PROSITE" id="PS00675">
    <property type="entry name" value="SIGMA54_INTERACT_1"/>
    <property type="match status" value="1"/>
</dbReference>
<comment type="similarity">
    <text evidence="4">Belongs to the MCM family.</text>
</comment>
<dbReference type="PANTHER" id="PTHR11630">
    <property type="entry name" value="DNA REPLICATION LICENSING FACTOR MCM FAMILY MEMBER"/>
    <property type="match status" value="1"/>
</dbReference>
<evidence type="ECO:0000259" key="5">
    <source>
        <dbReference type="PROSITE" id="PS50051"/>
    </source>
</evidence>
<dbReference type="InterPro" id="IPR041562">
    <property type="entry name" value="MCM_lid"/>
</dbReference>
<dbReference type="InterPro" id="IPR001208">
    <property type="entry name" value="MCM_dom"/>
</dbReference>
<evidence type="ECO:0000256" key="4">
    <source>
        <dbReference type="RuleBase" id="RU004070"/>
    </source>
</evidence>
<dbReference type="InterPro" id="IPR012340">
    <property type="entry name" value="NA-bd_OB-fold"/>
</dbReference>
<reference evidence="6" key="1">
    <citation type="journal article" date="2024" name="Gigascience">
        <title>Chromosome-level genome of the poultry shaft louse Menopon gallinae provides insight into the host-switching and adaptive evolution of parasitic lice.</title>
        <authorList>
            <person name="Xu Y."/>
            <person name="Ma L."/>
            <person name="Liu S."/>
            <person name="Liang Y."/>
            <person name="Liu Q."/>
            <person name="He Z."/>
            <person name="Tian L."/>
            <person name="Duan Y."/>
            <person name="Cai W."/>
            <person name="Li H."/>
            <person name="Song F."/>
        </authorList>
    </citation>
    <scope>NUCLEOTIDE SEQUENCE</scope>
    <source>
        <strain evidence="6">Cailab_2023a</strain>
    </source>
</reference>
<dbReference type="Pfam" id="PF00493">
    <property type="entry name" value="MCM"/>
    <property type="match status" value="1"/>
</dbReference>
<sequence>MDEENCFDTFFEGTSVRRSEEVRRLPGKTLVVDAQDSYGTTLEMHQLHKSRHVTALRVRKSASEKVLVECVPGVFVNTPRRLDMVDFLEISSHFYYDADLVAFDIPHSMTQVADSRIMSLADKRCLVKAHRGEVAPEEAVQRLSPGFRNVVGKAYAEDAVFSVSVLRRYLLGFGGAPFVYPKYGHREVSEALSRLNALKNIGHYVSSNLRVECADAGAYKFLIRSEYGDIRAKEYRRERVETPYHVRVLLVGKALLARTFVAVFDLPKTMWGIGLDDSAEACPEGRHLLYFWRRGGEVEDSELRGIGVDVDGAEMDIAFRGTHDNLKILSELVLSSDEVSLMDVCHAYPEFAHSLVGNACLYMHLLRKRFAFLPRSLLLQVFPSTPHANKLVSVSGTVSKQGPVLLSNVKMSFTCLRCGRSCFDKSSCESCSSAEIMEQPIFAGATTTQTIRIQDIGRVRSMAETMEVVLGGLHAGKFCPGDRVVVTGIVRIRLNQPRALETMRPSMYIDAVHVALEAKERRAEMDTGLGERQAGASACAFQGLRIRQQAGEKMHVLLVGDTGTGKSQLMSICARHAYPSVWVNGVCTTDAGLTSCAVRQGCDWTLEAGALVLADMGVCCIDEIESLRTSDRSGLLEAMEQQTLSIAKAGLVSTLNVRCSVIGSCSSKFRYGSIDELVQNSSLGTPLISRFDMVFAMFDTRARDAAIAEAVLSRSVEARPKELAGGWNLDAMTQYLQAVRGGRVEMSGSMQSVLVKYYKHKKRTAGAASECLTMRTLEGLARMAEAHAKLLMKTSVDEEDVVTAIVVAESCLGTAKRVLEYSDDIFLDEGLFKDARRTVLAALGV</sequence>
<dbReference type="GO" id="GO:0003697">
    <property type="term" value="F:single-stranded DNA binding"/>
    <property type="evidence" value="ECO:0007669"/>
    <property type="project" value="TreeGrafter"/>
</dbReference>
<protein>
    <recommendedName>
        <fullName evidence="5">MCM C-terminal AAA(+) ATPase domain-containing protein</fullName>
    </recommendedName>
</protein>
<feature type="domain" description="MCM C-terminal AAA(+) ATPase" evidence="5">
    <location>
        <begin position="553"/>
        <end position="699"/>
    </location>
</feature>
<dbReference type="SUPFAM" id="SSF50249">
    <property type="entry name" value="Nucleic acid-binding proteins"/>
    <property type="match status" value="1"/>
</dbReference>
<dbReference type="PANTHER" id="PTHR11630:SF48">
    <property type="entry name" value="DNA HELICASE MCM9"/>
    <property type="match status" value="1"/>
</dbReference>
<dbReference type="Pfam" id="PF17207">
    <property type="entry name" value="MCM_OB"/>
    <property type="match status" value="1"/>
</dbReference>
<dbReference type="Gene3D" id="3.40.50.300">
    <property type="entry name" value="P-loop containing nucleotide triphosphate hydrolases"/>
    <property type="match status" value="1"/>
</dbReference>
<dbReference type="GO" id="GO:0006260">
    <property type="term" value="P:DNA replication"/>
    <property type="evidence" value="ECO:0007669"/>
    <property type="project" value="UniProtKB-KW"/>
</dbReference>
<evidence type="ECO:0000256" key="2">
    <source>
        <dbReference type="ARBA" id="ARBA00022840"/>
    </source>
</evidence>
<dbReference type="SUPFAM" id="SSF52540">
    <property type="entry name" value="P-loop containing nucleoside triphosphate hydrolases"/>
    <property type="match status" value="1"/>
</dbReference>
<dbReference type="InterPro" id="IPR033762">
    <property type="entry name" value="MCM_OB"/>
</dbReference>
<evidence type="ECO:0000313" key="6">
    <source>
        <dbReference type="EMBL" id="KAL0265997.1"/>
    </source>
</evidence>
<organism evidence="6">
    <name type="scientific">Menopon gallinae</name>
    <name type="common">poultry shaft louse</name>
    <dbReference type="NCBI Taxonomy" id="328185"/>
    <lineage>
        <taxon>Eukaryota</taxon>
        <taxon>Metazoa</taxon>
        <taxon>Ecdysozoa</taxon>
        <taxon>Arthropoda</taxon>
        <taxon>Hexapoda</taxon>
        <taxon>Insecta</taxon>
        <taxon>Pterygota</taxon>
        <taxon>Neoptera</taxon>
        <taxon>Paraneoptera</taxon>
        <taxon>Psocodea</taxon>
        <taxon>Troctomorpha</taxon>
        <taxon>Phthiraptera</taxon>
        <taxon>Amblycera</taxon>
        <taxon>Menoponidae</taxon>
        <taxon>Menopon</taxon>
    </lineage>
</organism>
<evidence type="ECO:0000256" key="3">
    <source>
        <dbReference type="ARBA" id="ARBA00023125"/>
    </source>
</evidence>
<dbReference type="Gene3D" id="2.40.50.140">
    <property type="entry name" value="Nucleic acid-binding proteins"/>
    <property type="match status" value="1"/>
</dbReference>
<keyword evidence="2 4" id="KW-0067">ATP-binding</keyword>
<dbReference type="InterPro" id="IPR027417">
    <property type="entry name" value="P-loop_NTPase"/>
</dbReference>
<proteinExistence type="inferred from homology"/>
<evidence type="ECO:0000256" key="1">
    <source>
        <dbReference type="ARBA" id="ARBA00022741"/>
    </source>
</evidence>
<dbReference type="GO" id="GO:0017116">
    <property type="term" value="F:single-stranded DNA helicase activity"/>
    <property type="evidence" value="ECO:0007669"/>
    <property type="project" value="TreeGrafter"/>
</dbReference>
<dbReference type="InterPro" id="IPR025662">
    <property type="entry name" value="Sigma_54_int_dom_ATP-bd_1"/>
</dbReference>
<dbReference type="AlphaFoldDB" id="A0AAW2H870"/>
<dbReference type="EMBL" id="JARGDH010000006">
    <property type="protein sequence ID" value="KAL0265997.1"/>
    <property type="molecule type" value="Genomic_DNA"/>
</dbReference>
<dbReference type="InterPro" id="IPR031327">
    <property type="entry name" value="MCM"/>
</dbReference>
<dbReference type="GO" id="GO:0005524">
    <property type="term" value="F:ATP binding"/>
    <property type="evidence" value="ECO:0007669"/>
    <property type="project" value="UniProtKB-KW"/>
</dbReference>
<name>A0AAW2H870_9NEOP</name>
<dbReference type="Gene3D" id="2.20.28.10">
    <property type="match status" value="1"/>
</dbReference>
<dbReference type="PRINTS" id="PR01657">
    <property type="entry name" value="MCMFAMILY"/>
</dbReference>
<gene>
    <name evidence="6" type="ORF">PYX00_011714</name>
</gene>
<keyword evidence="1 4" id="KW-0547">Nucleotide-binding</keyword>
<dbReference type="Pfam" id="PF17855">
    <property type="entry name" value="MCM_lid"/>
    <property type="match status" value="1"/>
</dbReference>
<dbReference type="InterPro" id="IPR003593">
    <property type="entry name" value="AAA+_ATPase"/>
</dbReference>
<comment type="caution">
    <text evidence="6">The sequence shown here is derived from an EMBL/GenBank/DDBJ whole genome shotgun (WGS) entry which is preliminary data.</text>
</comment>